<dbReference type="AlphaFoldDB" id="A0A1Y2B881"/>
<sequence>MNSFNCGRGRSDKELFGVPVRSTRSQSRSLWPPNTDAIALNEPAFQDAQPPSSALQSKRKRTSTEIENLKTNKVALGINKRHKETLEELCEMSSNVSNELDMILNALVKDTDQLLKDQAAEYDAQLEAFKKT</sequence>
<evidence type="ECO:0000313" key="2">
    <source>
        <dbReference type="EMBL" id="ORY30707.1"/>
    </source>
</evidence>
<proteinExistence type="predicted"/>
<dbReference type="EMBL" id="MCGO01000081">
    <property type="protein sequence ID" value="ORY30707.1"/>
    <property type="molecule type" value="Genomic_DNA"/>
</dbReference>
<organism evidence="2 3">
    <name type="scientific">Rhizoclosmatium globosum</name>
    <dbReference type="NCBI Taxonomy" id="329046"/>
    <lineage>
        <taxon>Eukaryota</taxon>
        <taxon>Fungi</taxon>
        <taxon>Fungi incertae sedis</taxon>
        <taxon>Chytridiomycota</taxon>
        <taxon>Chytridiomycota incertae sedis</taxon>
        <taxon>Chytridiomycetes</taxon>
        <taxon>Chytridiales</taxon>
        <taxon>Chytriomycetaceae</taxon>
        <taxon>Rhizoclosmatium</taxon>
    </lineage>
</organism>
<evidence type="ECO:0000256" key="1">
    <source>
        <dbReference type="SAM" id="MobiDB-lite"/>
    </source>
</evidence>
<comment type="caution">
    <text evidence="2">The sequence shown here is derived from an EMBL/GenBank/DDBJ whole genome shotgun (WGS) entry which is preliminary data.</text>
</comment>
<accession>A0A1Y2B881</accession>
<feature type="region of interest" description="Disordered" evidence="1">
    <location>
        <begin position="1"/>
        <end position="64"/>
    </location>
</feature>
<name>A0A1Y2B881_9FUNG</name>
<keyword evidence="3" id="KW-1185">Reference proteome</keyword>
<dbReference type="Proteomes" id="UP000193642">
    <property type="component" value="Unassembled WGS sequence"/>
</dbReference>
<reference evidence="2 3" key="1">
    <citation type="submission" date="2016-07" db="EMBL/GenBank/DDBJ databases">
        <title>Pervasive Adenine N6-methylation of Active Genes in Fungi.</title>
        <authorList>
            <consortium name="DOE Joint Genome Institute"/>
            <person name="Mondo S.J."/>
            <person name="Dannebaum R.O."/>
            <person name="Kuo R.C."/>
            <person name="Labutti K."/>
            <person name="Haridas S."/>
            <person name="Kuo A."/>
            <person name="Salamov A."/>
            <person name="Ahrendt S.R."/>
            <person name="Lipzen A."/>
            <person name="Sullivan W."/>
            <person name="Andreopoulos W.B."/>
            <person name="Clum A."/>
            <person name="Lindquist E."/>
            <person name="Daum C."/>
            <person name="Ramamoorthy G.K."/>
            <person name="Gryganskyi A."/>
            <person name="Culley D."/>
            <person name="Magnuson J.K."/>
            <person name="James T.Y."/>
            <person name="O'Malley M.A."/>
            <person name="Stajich J.E."/>
            <person name="Spatafora J.W."/>
            <person name="Visel A."/>
            <person name="Grigoriev I.V."/>
        </authorList>
    </citation>
    <scope>NUCLEOTIDE SEQUENCE [LARGE SCALE GENOMIC DNA]</scope>
    <source>
        <strain evidence="2 3">JEL800</strain>
    </source>
</reference>
<protein>
    <submittedName>
        <fullName evidence="2">Uncharacterized protein</fullName>
    </submittedName>
</protein>
<evidence type="ECO:0000313" key="3">
    <source>
        <dbReference type="Proteomes" id="UP000193642"/>
    </source>
</evidence>
<gene>
    <name evidence="2" type="ORF">BCR33DRAFT_792525</name>
</gene>